<dbReference type="GeneID" id="30679448"/>
<gene>
    <name evidence="1" type="ORF">EYM_00145</name>
</gene>
<reference evidence="1 2" key="1">
    <citation type="submission" date="2013-11" db="EMBL/GenBank/DDBJ databases">
        <title>Comparative genomics of Ignicoccus.</title>
        <authorList>
            <person name="Podar M."/>
        </authorList>
    </citation>
    <scope>NUCLEOTIDE SEQUENCE [LARGE SCALE GENOMIC DNA]</scope>
    <source>
        <strain evidence="1 2">DSM 13165</strain>
    </source>
</reference>
<dbReference type="AlphaFoldDB" id="A0A0U3FPG8"/>
<name>A0A0U3FPG8_9CREN</name>
<organism evidence="1 2">
    <name type="scientific">Ignicoccus islandicus DSM 13165</name>
    <dbReference type="NCBI Taxonomy" id="940295"/>
    <lineage>
        <taxon>Archaea</taxon>
        <taxon>Thermoproteota</taxon>
        <taxon>Thermoprotei</taxon>
        <taxon>Desulfurococcales</taxon>
        <taxon>Desulfurococcaceae</taxon>
        <taxon>Ignicoccus</taxon>
    </lineage>
</organism>
<proteinExistence type="predicted"/>
<dbReference type="Proteomes" id="UP000060778">
    <property type="component" value="Chromosome"/>
</dbReference>
<dbReference type="KEGG" id="iis:EYM_00145"/>
<dbReference type="EMBL" id="CP006867">
    <property type="protein sequence ID" value="ALU11344.1"/>
    <property type="molecule type" value="Genomic_DNA"/>
</dbReference>
<accession>A0A0U3FPG8</accession>
<evidence type="ECO:0000313" key="1">
    <source>
        <dbReference type="EMBL" id="ALU11344.1"/>
    </source>
</evidence>
<dbReference type="RefSeq" id="WP_075049118.1">
    <property type="nucleotide sequence ID" value="NZ_CP006867.1"/>
</dbReference>
<keyword evidence="2" id="KW-1185">Reference proteome</keyword>
<dbReference type="STRING" id="940295.EYM_00145"/>
<sequence>MSEARGECIPSPLVNAIVSAYQIAITKALGAGANAMAQMLLTELGDFLSDYVESVIGEMDYEDVKGAVRKIFQELGLAKEVKIEEKDGKWVIEVRGSVFIPTYKILAQRGIQFFTLSPEALLIASIIRKSLRIKGDQKARVRVNAETPQDEVLRFEVQQISSL</sequence>
<evidence type="ECO:0000313" key="2">
    <source>
        <dbReference type="Proteomes" id="UP000060778"/>
    </source>
</evidence>
<dbReference type="OrthoDB" id="65245at2157"/>
<protein>
    <submittedName>
        <fullName evidence="1">Uncharacterized protein</fullName>
    </submittedName>
</protein>